<evidence type="ECO:0000256" key="1">
    <source>
        <dbReference type="ARBA" id="ARBA00001974"/>
    </source>
</evidence>
<dbReference type="EMBL" id="ATHL01000082">
    <property type="protein sequence ID" value="EQB14326.1"/>
    <property type="molecule type" value="Genomic_DNA"/>
</dbReference>
<evidence type="ECO:0000313" key="7">
    <source>
        <dbReference type="EMBL" id="EQB14326.1"/>
    </source>
</evidence>
<dbReference type="GO" id="GO:0050660">
    <property type="term" value="F:flavin adenine dinucleotide binding"/>
    <property type="evidence" value="ECO:0007669"/>
    <property type="project" value="InterPro"/>
</dbReference>
<dbReference type="RefSeq" id="WP_021234451.1">
    <property type="nucleotide sequence ID" value="NZ_ATHL01000082.1"/>
</dbReference>
<dbReference type="Gene3D" id="3.30.560.10">
    <property type="entry name" value="Glucose Oxidase, domain 3"/>
    <property type="match status" value="1"/>
</dbReference>
<accession>T0HDF4</accession>
<dbReference type="InterPro" id="IPR036188">
    <property type="entry name" value="FAD/NAD-bd_sf"/>
</dbReference>
<dbReference type="PANTHER" id="PTHR11552">
    <property type="entry name" value="GLUCOSE-METHANOL-CHOLINE GMC OXIDOREDUCTASE"/>
    <property type="match status" value="1"/>
</dbReference>
<name>T0HDF4_9SPHN</name>
<dbReference type="Gene3D" id="3.50.50.60">
    <property type="entry name" value="FAD/NAD(P)-binding domain"/>
    <property type="match status" value="1"/>
</dbReference>
<dbReference type="PIRSF" id="PIRSF000137">
    <property type="entry name" value="Alcohol_oxidase"/>
    <property type="match status" value="1"/>
</dbReference>
<dbReference type="AlphaFoldDB" id="T0HDF4"/>
<comment type="similarity">
    <text evidence="2">Belongs to the GMC oxidoreductase family.</text>
</comment>
<keyword evidence="4 5" id="KW-0274">FAD</keyword>
<dbReference type="InterPro" id="IPR007867">
    <property type="entry name" value="GMC_OxRtase_C"/>
</dbReference>
<comment type="cofactor">
    <cofactor evidence="1 5">
        <name>FAD</name>
        <dbReference type="ChEBI" id="CHEBI:57692"/>
    </cofactor>
</comment>
<dbReference type="Pfam" id="PF00732">
    <property type="entry name" value="GMC_oxred_N"/>
    <property type="match status" value="1"/>
</dbReference>
<reference evidence="7 8" key="1">
    <citation type="journal article" date="2013" name="Genome Announc.">
        <title>Genome Sequence of Novosphingobium lindaniclasticum LE124T, Isolated from a Hexachlorocyclohexane Dumpsite.</title>
        <authorList>
            <person name="Saxena A."/>
            <person name="Nayyar N."/>
            <person name="Sangwan N."/>
            <person name="Kumari R."/>
            <person name="Khurana J.P."/>
            <person name="Lal R."/>
        </authorList>
    </citation>
    <scope>NUCLEOTIDE SEQUENCE [LARGE SCALE GENOMIC DNA]</scope>
    <source>
        <strain evidence="7 8">LE124</strain>
    </source>
</reference>
<dbReference type="OrthoDB" id="9785276at2"/>
<feature type="binding site" evidence="5">
    <location>
        <position position="85"/>
    </location>
    <ligand>
        <name>FAD</name>
        <dbReference type="ChEBI" id="CHEBI:57692"/>
    </ligand>
</feature>
<dbReference type="Pfam" id="PF05199">
    <property type="entry name" value="GMC_oxred_C"/>
    <property type="match status" value="1"/>
</dbReference>
<proteinExistence type="inferred from homology"/>
<evidence type="ECO:0000256" key="3">
    <source>
        <dbReference type="ARBA" id="ARBA00022630"/>
    </source>
</evidence>
<comment type="caution">
    <text evidence="7">The sequence shown here is derived from an EMBL/GenBank/DDBJ whole genome shotgun (WGS) entry which is preliminary data.</text>
</comment>
<dbReference type="eggNOG" id="COG2303">
    <property type="taxonomic scope" value="Bacteria"/>
</dbReference>
<feature type="domain" description="Glucose-methanol-choline oxidoreductase N-terminal" evidence="6">
    <location>
        <begin position="255"/>
        <end position="269"/>
    </location>
</feature>
<protein>
    <recommendedName>
        <fullName evidence="6">Glucose-methanol-choline oxidoreductase N-terminal domain-containing protein</fullName>
    </recommendedName>
</protein>
<gene>
    <name evidence="7" type="ORF">L284_13095</name>
</gene>
<organism evidence="7 8">
    <name type="scientific">Novosphingobium lindaniclasticum LE124</name>
    <dbReference type="NCBI Taxonomy" id="1096930"/>
    <lineage>
        <taxon>Bacteria</taxon>
        <taxon>Pseudomonadati</taxon>
        <taxon>Pseudomonadota</taxon>
        <taxon>Alphaproteobacteria</taxon>
        <taxon>Sphingomonadales</taxon>
        <taxon>Sphingomonadaceae</taxon>
        <taxon>Novosphingobium</taxon>
    </lineage>
</organism>
<evidence type="ECO:0000313" key="8">
    <source>
        <dbReference type="Proteomes" id="UP000015527"/>
    </source>
</evidence>
<dbReference type="InterPro" id="IPR000172">
    <property type="entry name" value="GMC_OxRdtase_N"/>
</dbReference>
<evidence type="ECO:0000259" key="6">
    <source>
        <dbReference type="PROSITE" id="PS00624"/>
    </source>
</evidence>
<evidence type="ECO:0000256" key="2">
    <source>
        <dbReference type="ARBA" id="ARBA00010790"/>
    </source>
</evidence>
<dbReference type="InterPro" id="IPR012132">
    <property type="entry name" value="GMC_OxRdtase"/>
</dbReference>
<sequence>MNTESADFVIVGGGTAGCVLANRLTADGTTTACMIEAGGEDNSPWIHIPLGYGKLAAHPRYSVRYESEPEAALAGRCLGIPRARVLGGCSSTNGLLYVRGQAQDYDDWAAAGNTGWSFAEVLPYFRKAEDFHAGADAFHGTGGPVCVSPPAAHHPLAEAFIAAGQEAGLQRVDDFNGASQEGVGYYHMTTRRLRRSSTATGYLRPVRKRANLRVLTHATTSRILFEGRRAVGVEYERGGRTQRMIARREVILCAGAIATPHLLLLSGVGPGAQLGRFGKDVIADVAGVGRNLADHANVRLNYRAARPITINDRLRSLWGQAGAGLEYLLKGTGPLTVSAGFGAAFYRTDPRLTRPDFQGYLLLFRTDASGTRLEPFSGFMTSGYQLRPESRGEVALADANASSAPKIRLNHLCSEIDRRVTLAGVKQLRALLQAVPMAPFVSESEPGPDAEDEELMAYIRERTGTGHHLAGSCRMGTGPDAVVDPRLRVHGLAGLRVVDASIMPAMVSGNTCAPVVMIAEKAADMILEDNR</sequence>
<dbReference type="SUPFAM" id="SSF51905">
    <property type="entry name" value="FAD/NAD(P)-binding domain"/>
    <property type="match status" value="1"/>
</dbReference>
<dbReference type="PATRIC" id="fig|1096930.3.peg.2611"/>
<dbReference type="PANTHER" id="PTHR11552:SF147">
    <property type="entry name" value="CHOLINE DEHYDROGENASE, MITOCHONDRIAL"/>
    <property type="match status" value="1"/>
</dbReference>
<evidence type="ECO:0000256" key="4">
    <source>
        <dbReference type="ARBA" id="ARBA00022827"/>
    </source>
</evidence>
<dbReference type="PROSITE" id="PS00624">
    <property type="entry name" value="GMC_OXRED_2"/>
    <property type="match status" value="1"/>
</dbReference>
<evidence type="ECO:0000256" key="5">
    <source>
        <dbReference type="PIRSR" id="PIRSR000137-2"/>
    </source>
</evidence>
<keyword evidence="8" id="KW-1185">Reference proteome</keyword>
<dbReference type="Proteomes" id="UP000015527">
    <property type="component" value="Unassembled WGS sequence"/>
</dbReference>
<keyword evidence="3" id="KW-0285">Flavoprotein</keyword>
<dbReference type="GO" id="GO:0016614">
    <property type="term" value="F:oxidoreductase activity, acting on CH-OH group of donors"/>
    <property type="evidence" value="ECO:0007669"/>
    <property type="project" value="InterPro"/>
</dbReference>
<dbReference type="SUPFAM" id="SSF54373">
    <property type="entry name" value="FAD-linked reductases, C-terminal domain"/>
    <property type="match status" value="1"/>
</dbReference>